<dbReference type="Proteomes" id="UP000293638">
    <property type="component" value="Unassembled WGS sequence"/>
</dbReference>
<dbReference type="InterPro" id="IPR023214">
    <property type="entry name" value="HAD_sf"/>
</dbReference>
<dbReference type="Pfam" id="PF13242">
    <property type="entry name" value="Hydrolase_like"/>
    <property type="match status" value="1"/>
</dbReference>
<dbReference type="InterPro" id="IPR036412">
    <property type="entry name" value="HAD-like_sf"/>
</dbReference>
<evidence type="ECO:0000313" key="2">
    <source>
        <dbReference type="EMBL" id="RZS80237.1"/>
    </source>
</evidence>
<name>A0A4Q7NCA0_9ACTN</name>
<comment type="caution">
    <text evidence="2">The sequence shown here is derived from an EMBL/GenBank/DDBJ whole genome shotgun (WGS) entry which is preliminary data.</text>
</comment>
<keyword evidence="3" id="KW-1185">Reference proteome</keyword>
<keyword evidence="2" id="KW-0378">Hydrolase</keyword>
<organism evidence="2 3">
    <name type="scientific">Motilibacter rhizosphaerae</name>
    <dbReference type="NCBI Taxonomy" id="598652"/>
    <lineage>
        <taxon>Bacteria</taxon>
        <taxon>Bacillati</taxon>
        <taxon>Actinomycetota</taxon>
        <taxon>Actinomycetes</taxon>
        <taxon>Motilibacterales</taxon>
        <taxon>Motilibacteraceae</taxon>
        <taxon>Motilibacter</taxon>
    </lineage>
</organism>
<dbReference type="EMBL" id="SGXD01000005">
    <property type="protein sequence ID" value="RZS80237.1"/>
    <property type="molecule type" value="Genomic_DNA"/>
</dbReference>
<dbReference type="PANTHER" id="PTHR19288">
    <property type="entry name" value="4-NITROPHENYLPHOSPHATASE-RELATED"/>
    <property type="match status" value="1"/>
</dbReference>
<dbReference type="RefSeq" id="WP_231116546.1">
    <property type="nucleotide sequence ID" value="NZ_SGXD01000005.1"/>
</dbReference>
<protein>
    <submittedName>
        <fullName evidence="2">HAD superfamily hydrolase (TIGR01450 family)</fullName>
    </submittedName>
</protein>
<dbReference type="Pfam" id="PF18407">
    <property type="entry name" value="GNAT_like"/>
    <property type="match status" value="1"/>
</dbReference>
<dbReference type="InterPro" id="IPR041065">
    <property type="entry name" value="GNAT-like"/>
</dbReference>
<evidence type="ECO:0000313" key="3">
    <source>
        <dbReference type="Proteomes" id="UP000293638"/>
    </source>
</evidence>
<dbReference type="SUPFAM" id="SSF56784">
    <property type="entry name" value="HAD-like"/>
    <property type="match status" value="1"/>
</dbReference>
<dbReference type="Pfam" id="PF13344">
    <property type="entry name" value="Hydrolase_6"/>
    <property type="match status" value="1"/>
</dbReference>
<accession>A0A4Q7NCA0</accession>
<dbReference type="AlphaFoldDB" id="A0A4Q7NCA0"/>
<dbReference type="GO" id="GO:0005737">
    <property type="term" value="C:cytoplasm"/>
    <property type="evidence" value="ECO:0007669"/>
    <property type="project" value="TreeGrafter"/>
</dbReference>
<feature type="domain" description="GCN5-related N-acetyltransferase-like" evidence="1">
    <location>
        <begin position="282"/>
        <end position="325"/>
    </location>
</feature>
<gene>
    <name evidence="2" type="ORF">EV189_3721</name>
</gene>
<evidence type="ECO:0000259" key="1">
    <source>
        <dbReference type="Pfam" id="PF18407"/>
    </source>
</evidence>
<reference evidence="2 3" key="1">
    <citation type="submission" date="2019-02" db="EMBL/GenBank/DDBJ databases">
        <title>Genomic Encyclopedia of Type Strains, Phase IV (KMG-IV): sequencing the most valuable type-strain genomes for metagenomic binning, comparative biology and taxonomic classification.</title>
        <authorList>
            <person name="Goeker M."/>
        </authorList>
    </citation>
    <scope>NUCLEOTIDE SEQUENCE [LARGE SCALE GENOMIC DNA]</scope>
    <source>
        <strain evidence="2 3">DSM 45622</strain>
    </source>
</reference>
<sequence>MLVASCAPLSAAYDVALLDLDGVVYVGPAAVPGAAEALAAAARDGMRLAFVTNNASRTPSSVAQHLGELGVPATVEQVVTSAQAAARLVAEQVPAGSPVLVVGGEGLVVALGERGLRAVGSADDGPVALVQGFAPEVGWRQLAEGALALQRGVPWIASNVDRTIPTPRGLAPGNGTLVEVLRLATGREPVVAGKPELPLHAEAVARTSAERPLVVGDRLDTDIEGAVRAGTPSLLVLTGVTGAAELLGAGPQHRPSYLGADLGALLEPHAAPALEGDRASLGGWDAHLEHGVLRVTGTGDPLDALRAACAAAWSSEGGVDRIDAPPAAQLPAAPVRG</sequence>
<dbReference type="PANTHER" id="PTHR19288:SF95">
    <property type="entry name" value="D-GLYCEROL 3-PHOSPHATE PHOSPHATASE"/>
    <property type="match status" value="1"/>
</dbReference>
<dbReference type="GO" id="GO:0016791">
    <property type="term" value="F:phosphatase activity"/>
    <property type="evidence" value="ECO:0007669"/>
    <property type="project" value="TreeGrafter"/>
</dbReference>
<proteinExistence type="predicted"/>
<dbReference type="Gene3D" id="3.40.50.1000">
    <property type="entry name" value="HAD superfamily/HAD-like"/>
    <property type="match status" value="2"/>
</dbReference>
<dbReference type="NCBIfam" id="TIGR01460">
    <property type="entry name" value="HAD-SF-IIA"/>
    <property type="match status" value="1"/>
</dbReference>
<dbReference type="InterPro" id="IPR006357">
    <property type="entry name" value="HAD-SF_hydro_IIA"/>
</dbReference>